<keyword evidence="3" id="KW-1185">Reference proteome</keyword>
<feature type="transmembrane region" description="Helical" evidence="1">
    <location>
        <begin position="49"/>
        <end position="70"/>
    </location>
</feature>
<keyword evidence="1" id="KW-0472">Membrane</keyword>
<name>A0ABP0F4W6_CLALP</name>
<reference evidence="2 3" key="1">
    <citation type="submission" date="2024-02" db="EMBL/GenBank/DDBJ databases">
        <authorList>
            <person name="Daric V."/>
            <person name="Darras S."/>
        </authorList>
    </citation>
    <scope>NUCLEOTIDE SEQUENCE [LARGE SCALE GENOMIC DNA]</scope>
</reference>
<accession>A0ABP0F4W6</accession>
<dbReference type="EMBL" id="CAWYQH010000013">
    <property type="protein sequence ID" value="CAK8674742.1"/>
    <property type="molecule type" value="Genomic_DNA"/>
</dbReference>
<comment type="caution">
    <text evidence="2">The sequence shown here is derived from an EMBL/GenBank/DDBJ whole genome shotgun (WGS) entry which is preliminary data.</text>
</comment>
<dbReference type="PANTHER" id="PTHR35442:SF1">
    <property type="entry name" value="CATION CHANNEL SPERM-ASSOCIATED AUXILIARY SUBUNIT TMEM249"/>
    <property type="match status" value="1"/>
</dbReference>
<gene>
    <name evidence="2" type="ORF">CVLEPA_LOCUS4410</name>
</gene>
<keyword evidence="1" id="KW-0812">Transmembrane</keyword>
<evidence type="ECO:0000256" key="1">
    <source>
        <dbReference type="SAM" id="Phobius"/>
    </source>
</evidence>
<evidence type="ECO:0000313" key="3">
    <source>
        <dbReference type="Proteomes" id="UP001642483"/>
    </source>
</evidence>
<feature type="transmembrane region" description="Helical" evidence="1">
    <location>
        <begin position="82"/>
        <end position="99"/>
    </location>
</feature>
<dbReference type="PANTHER" id="PTHR35442">
    <property type="entry name" value="TRANSMEMBRANE PROTEIN 249"/>
    <property type="match status" value="1"/>
</dbReference>
<dbReference type="Proteomes" id="UP001642483">
    <property type="component" value="Unassembled WGS sequence"/>
</dbReference>
<sequence length="233" mass="27828">MMYKKLHRWWHLNRIWDPAEVKFRRKLKLNSLYPFHEEKDAFVMEVRNFSLYIGLSIFMIAGIGGPIYWYRLQKFSNELFDTMFVLLFLWSLRLISYNWQKRRICIEKDGQNYFFYIGNSLQFCGEIHNIYLRLRGQQSSNGHKYYRLVINGFNVEEQEITSMTTNKQVLEKLAKRLAFRLNINYFDSDDISVGHIVRHTNPKTFVAKASLPSKKPLNAKRVSIARATLDAFY</sequence>
<organism evidence="2 3">
    <name type="scientific">Clavelina lepadiformis</name>
    <name type="common">Light-bulb sea squirt</name>
    <name type="synonym">Ascidia lepadiformis</name>
    <dbReference type="NCBI Taxonomy" id="159417"/>
    <lineage>
        <taxon>Eukaryota</taxon>
        <taxon>Metazoa</taxon>
        <taxon>Chordata</taxon>
        <taxon>Tunicata</taxon>
        <taxon>Ascidiacea</taxon>
        <taxon>Aplousobranchia</taxon>
        <taxon>Clavelinidae</taxon>
        <taxon>Clavelina</taxon>
    </lineage>
</organism>
<protein>
    <submittedName>
        <fullName evidence="2">Uncharacterized protein</fullName>
    </submittedName>
</protein>
<dbReference type="InterPro" id="IPR027861">
    <property type="entry name" value="TMEM249"/>
</dbReference>
<proteinExistence type="predicted"/>
<keyword evidence="1" id="KW-1133">Transmembrane helix</keyword>
<evidence type="ECO:0000313" key="2">
    <source>
        <dbReference type="EMBL" id="CAK8674742.1"/>
    </source>
</evidence>
<dbReference type="Pfam" id="PF15158">
    <property type="entry name" value="TMEM249"/>
    <property type="match status" value="1"/>
</dbReference>